<keyword evidence="5 11" id="KW-0418">Kinase</keyword>
<feature type="domain" description="PAC" evidence="10">
    <location>
        <begin position="845"/>
        <end position="897"/>
    </location>
</feature>
<keyword evidence="6" id="KW-0175">Coiled coil</keyword>
<dbReference type="PANTHER" id="PTHR43304:SF1">
    <property type="entry name" value="PAC DOMAIN-CONTAINING PROTEIN"/>
    <property type="match status" value="1"/>
</dbReference>
<proteinExistence type="predicted"/>
<evidence type="ECO:0000259" key="8">
    <source>
        <dbReference type="PROSITE" id="PS50109"/>
    </source>
</evidence>
<organism evidence="11 12">
    <name type="scientific">Candidatus Nitrospira kreftii</name>
    <dbReference type="NCBI Taxonomy" id="2652173"/>
    <lineage>
        <taxon>Bacteria</taxon>
        <taxon>Pseudomonadati</taxon>
        <taxon>Nitrospirota</taxon>
        <taxon>Nitrospiria</taxon>
        <taxon>Nitrospirales</taxon>
        <taxon>Nitrospiraceae</taxon>
        <taxon>Nitrospira</taxon>
    </lineage>
</organism>
<keyword evidence="4 11" id="KW-0808">Transferase</keyword>
<dbReference type="Pfam" id="PF02518">
    <property type="entry name" value="HATPase_c"/>
    <property type="match status" value="1"/>
</dbReference>
<dbReference type="InterPro" id="IPR029016">
    <property type="entry name" value="GAF-like_dom_sf"/>
</dbReference>
<dbReference type="Pfam" id="PF08448">
    <property type="entry name" value="PAS_4"/>
    <property type="match status" value="2"/>
</dbReference>
<dbReference type="GO" id="GO:0000155">
    <property type="term" value="F:phosphorelay sensor kinase activity"/>
    <property type="evidence" value="ECO:0007669"/>
    <property type="project" value="InterPro"/>
</dbReference>
<dbReference type="InterPro" id="IPR036890">
    <property type="entry name" value="HATPase_C_sf"/>
</dbReference>
<feature type="domain" description="PAS" evidence="9">
    <location>
        <begin position="1061"/>
        <end position="1104"/>
    </location>
</feature>
<evidence type="ECO:0000256" key="5">
    <source>
        <dbReference type="ARBA" id="ARBA00022777"/>
    </source>
</evidence>
<feature type="domain" description="PAC" evidence="10">
    <location>
        <begin position="308"/>
        <end position="360"/>
    </location>
</feature>
<feature type="domain" description="PAS" evidence="9">
    <location>
        <begin position="232"/>
        <end position="304"/>
    </location>
</feature>
<feature type="coiled-coil region" evidence="6">
    <location>
        <begin position="1293"/>
        <end position="1331"/>
    </location>
</feature>
<evidence type="ECO:0000313" key="11">
    <source>
        <dbReference type="EMBL" id="QPD04822.1"/>
    </source>
</evidence>
<feature type="compositionally biased region" description="Polar residues" evidence="7">
    <location>
        <begin position="26"/>
        <end position="39"/>
    </location>
</feature>
<dbReference type="SMART" id="SM00086">
    <property type="entry name" value="PAC"/>
    <property type="match status" value="6"/>
</dbReference>
<name>A0A7S8FFH0_9BACT</name>
<feature type="domain" description="PAC" evidence="10">
    <location>
        <begin position="1133"/>
        <end position="1183"/>
    </location>
</feature>
<keyword evidence="3" id="KW-0597">Phosphoprotein</keyword>
<feature type="domain" description="PAC" evidence="10">
    <location>
        <begin position="973"/>
        <end position="1025"/>
    </location>
</feature>
<feature type="compositionally biased region" description="Basic and acidic residues" evidence="7">
    <location>
        <begin position="1"/>
        <end position="17"/>
    </location>
</feature>
<evidence type="ECO:0000259" key="9">
    <source>
        <dbReference type="PROSITE" id="PS50112"/>
    </source>
</evidence>
<dbReference type="SUPFAM" id="SSF55874">
    <property type="entry name" value="ATPase domain of HSP90 chaperone/DNA topoisomerase II/histidine kinase"/>
    <property type="match status" value="1"/>
</dbReference>
<dbReference type="SMART" id="SM00091">
    <property type="entry name" value="PAS"/>
    <property type="match status" value="7"/>
</dbReference>
<evidence type="ECO:0000256" key="1">
    <source>
        <dbReference type="ARBA" id="ARBA00000085"/>
    </source>
</evidence>
<evidence type="ECO:0000256" key="2">
    <source>
        <dbReference type="ARBA" id="ARBA00012438"/>
    </source>
</evidence>
<dbReference type="Gene3D" id="1.10.287.130">
    <property type="match status" value="1"/>
</dbReference>
<sequence>MTDHADNIGHVTDRDQNECEPEETSRTGQRSDATSLRQQKPTEFRQSEQSSERLLLAISRVQSLFIDEAEPDSVYDVMLQEILRLTGSEYGCIGEVSRDTDQKPYLRTYAITDPARSEDSKALLDQQSANPERTNLKALCGQVMTTGQPFIVNDPTASGFLLGHSSVHALMGLPIYRGKQLIGVIGIANRSGGYDEAGITYLEPFLSTCAQLLEGFRNRRLRAEAEDALRQSEDRFRAAVQGANEGIWDWNLTTNEAYLSPRWKAILGYEDHEVSNAYKEWESRLHPEDRDRVLSHLSDYLEGRAERYDIEFRLRRKDGGYCWINACGIVIRDIAGRPIRMAGSHTDITERKREDALQDVEKRVLELVAKGEQLKDVLAFVCRSVESLAPSMLCSVMLTDKGGTHLLSAAAPSLSDEYNREFDRIPIGPTDGSCGSAAYFAKPSLANNISTDPLWRNYAQIALAHGLRSCWSHPILSSSGTLLGTFAVYHQRPREPQTSDLKIVERVSSIAALAVEHARMMEAVKESEARFQAFMRHSPAVTFIKDTDGRYIYGNSQFETLSGMPRGDIIGKTVFDFMPTDIATRLSQIDQAVLASGQTLESEEALPTSDGTLQHWLVSKFPLDVARRELLGGMAIDISERKRVQESLLRTQFAMDQAVDAVYWIDHQARILYTNDAASAMLGYTKEEFLRMTVHDLNPDFPAEVWPGWWAEVRDKKVMSLETGHLTKEGRWIPIDIRVAFLAYGGHEFHCAFVRDISKRKEVEEAAHRSLTLLQSVLHTTPIRVFWKDRESRFLGCNQNFALDAGCADVQEIVGKTDDDLIWHKQAAIYQADDRQVMESGCAKLDFEEPGTTQDGKLIWLRTSKVPLRDERECVIGVLGVYEDITERKRVDEALRASQERFELAVRASNDGIWDWNILTGEQYWSDRHLELIGLERSAFIPTYDTWISLVHPDDAEWVHQATRHHLDTHEPYDVEIRVRIQDGSYRWFRDRGQAVWDASGRPVRMVGSISDVTERRQAEEAIWKAHAELEQRVTERTKQLATANHALEEEIVQRKRVEDRLQRTQYAFDHAADQIFVIDSNGYVIDVNESACARLGYTKGELLTLSMTDIDLDFPSTVWDEMWDKLRSDGQLFIETRHRSKSGEIYPVEVVANYLEHNGQELDYAIVRDITERKQAEEAVLESKLRYKLLTEATFDGIAVHDQGILLEVNAGLERIFGYEPGELVGRSIFDLVADESRDLVLSNMRNGVTGPYEAIGRRKDGSTFPGEIVIRPCCHRGKEVRLVAGRDITVRKQLEEEKARHLEELERQVAERTAEIAKLESQRAQTEKLAAVGQMAAAVAHEINNPIAGIRNAFILVKQAVDQAHPHYEFVGMIDREISRVATIVRNMYQLYRNEPSRVEPVHLQLLLRDLDALFAKQLLQREITFVATLSRPTMTLEVSPSDLFQVLVNLMQNAIDSSRQGGTIRLSVEEEDDIVTINVSDEGSGIAPELLPHIFDPFFTTKTEKDQKGMGLGLSVSQSLVMAMGGRIAVQTQPQRGSTFSIVLPQPIPHDRSAVQESIIKEVLSHEH</sequence>
<dbReference type="Gene3D" id="3.30.450.40">
    <property type="match status" value="2"/>
</dbReference>
<dbReference type="CDD" id="cd00130">
    <property type="entry name" value="PAS"/>
    <property type="match status" value="7"/>
</dbReference>
<dbReference type="InterPro" id="IPR003594">
    <property type="entry name" value="HATPase_dom"/>
</dbReference>
<dbReference type="InterPro" id="IPR000700">
    <property type="entry name" value="PAS-assoc_C"/>
</dbReference>
<dbReference type="Pfam" id="PF13426">
    <property type="entry name" value="PAS_9"/>
    <property type="match status" value="3"/>
</dbReference>
<dbReference type="Pfam" id="PF00512">
    <property type="entry name" value="HisKA"/>
    <property type="match status" value="1"/>
</dbReference>
<dbReference type="Pfam" id="PF13185">
    <property type="entry name" value="GAF_2"/>
    <property type="match status" value="2"/>
</dbReference>
<dbReference type="InterPro" id="IPR003661">
    <property type="entry name" value="HisK_dim/P_dom"/>
</dbReference>
<dbReference type="Gene3D" id="3.30.565.10">
    <property type="entry name" value="Histidine kinase-like ATPase, C-terminal domain"/>
    <property type="match status" value="1"/>
</dbReference>
<dbReference type="InterPro" id="IPR005467">
    <property type="entry name" value="His_kinase_dom"/>
</dbReference>
<dbReference type="InterPro" id="IPR052162">
    <property type="entry name" value="Sensor_kinase/Photoreceptor"/>
</dbReference>
<dbReference type="InterPro" id="IPR000014">
    <property type="entry name" value="PAS"/>
</dbReference>
<comment type="catalytic activity">
    <reaction evidence="1">
        <text>ATP + protein L-histidine = ADP + protein N-phospho-L-histidine.</text>
        <dbReference type="EC" id="2.7.13.3"/>
    </reaction>
</comment>
<feature type="domain" description="PAS" evidence="9">
    <location>
        <begin position="1199"/>
        <end position="1253"/>
    </location>
</feature>
<dbReference type="Proteomes" id="UP000593737">
    <property type="component" value="Chromosome"/>
</dbReference>
<dbReference type="SMART" id="SM00388">
    <property type="entry name" value="HisKA"/>
    <property type="match status" value="1"/>
</dbReference>
<feature type="domain" description="PAS" evidence="9">
    <location>
        <begin position="527"/>
        <end position="597"/>
    </location>
</feature>
<feature type="domain" description="PAS" evidence="9">
    <location>
        <begin position="898"/>
        <end position="970"/>
    </location>
</feature>
<dbReference type="PROSITE" id="PS50113">
    <property type="entry name" value="PAC"/>
    <property type="match status" value="4"/>
</dbReference>
<dbReference type="InterPro" id="IPR036097">
    <property type="entry name" value="HisK_dim/P_sf"/>
</dbReference>
<dbReference type="InterPro" id="IPR004358">
    <property type="entry name" value="Sig_transdc_His_kin-like_C"/>
</dbReference>
<dbReference type="Gene3D" id="3.30.450.20">
    <property type="entry name" value="PAS domain"/>
    <property type="match status" value="7"/>
</dbReference>
<feature type="domain" description="PAS" evidence="9">
    <location>
        <begin position="647"/>
        <end position="690"/>
    </location>
</feature>
<gene>
    <name evidence="11" type="ORF">Nkreftii_002596</name>
</gene>
<dbReference type="SMART" id="SM00387">
    <property type="entry name" value="HATPase_c"/>
    <property type="match status" value="1"/>
</dbReference>
<dbReference type="EC" id="2.7.13.3" evidence="2"/>
<feature type="region of interest" description="Disordered" evidence="7">
    <location>
        <begin position="1"/>
        <end position="51"/>
    </location>
</feature>
<dbReference type="InterPro" id="IPR013656">
    <property type="entry name" value="PAS_4"/>
</dbReference>
<dbReference type="InterPro" id="IPR035965">
    <property type="entry name" value="PAS-like_dom_sf"/>
</dbReference>
<evidence type="ECO:0000259" key="10">
    <source>
        <dbReference type="PROSITE" id="PS50113"/>
    </source>
</evidence>
<dbReference type="PROSITE" id="PS50109">
    <property type="entry name" value="HIS_KIN"/>
    <property type="match status" value="1"/>
</dbReference>
<dbReference type="PANTHER" id="PTHR43304">
    <property type="entry name" value="PHYTOCHROME-LIKE PROTEIN CPH1"/>
    <property type="match status" value="1"/>
</dbReference>
<dbReference type="CDD" id="cd00082">
    <property type="entry name" value="HisKA"/>
    <property type="match status" value="1"/>
</dbReference>
<dbReference type="CDD" id="cd00075">
    <property type="entry name" value="HATPase"/>
    <property type="match status" value="1"/>
</dbReference>
<evidence type="ECO:0000313" key="12">
    <source>
        <dbReference type="Proteomes" id="UP000593737"/>
    </source>
</evidence>
<dbReference type="PRINTS" id="PR00344">
    <property type="entry name" value="BCTRLSENSOR"/>
</dbReference>
<dbReference type="SUPFAM" id="SSF55785">
    <property type="entry name" value="PYP-like sensor domain (PAS domain)"/>
    <property type="match status" value="7"/>
</dbReference>
<dbReference type="KEGG" id="nkf:Nkreftii_002596"/>
<dbReference type="InterPro" id="IPR013655">
    <property type="entry name" value="PAS_fold_3"/>
</dbReference>
<dbReference type="NCBIfam" id="TIGR00229">
    <property type="entry name" value="sensory_box"/>
    <property type="match status" value="7"/>
</dbReference>
<dbReference type="Pfam" id="PF08447">
    <property type="entry name" value="PAS_3"/>
    <property type="match status" value="2"/>
</dbReference>
<reference evidence="11 12" key="1">
    <citation type="journal article" date="2020" name="ISME J.">
        <title>Enrichment and physiological characterization of a novel comammox Nitrospira indicates ammonium inhibition of complete nitrification.</title>
        <authorList>
            <person name="Sakoula D."/>
            <person name="Koch H."/>
            <person name="Frank J."/>
            <person name="Jetten M.S.M."/>
            <person name="van Kessel M.A.H.J."/>
            <person name="Lucker S."/>
        </authorList>
    </citation>
    <scope>NUCLEOTIDE SEQUENCE [LARGE SCALE GENOMIC DNA]</scope>
    <source>
        <strain evidence="11">Comreactor17</strain>
    </source>
</reference>
<dbReference type="SMART" id="SM00065">
    <property type="entry name" value="GAF"/>
    <property type="match status" value="2"/>
</dbReference>
<accession>A0A7S8FFH0</accession>
<evidence type="ECO:0000256" key="7">
    <source>
        <dbReference type="SAM" id="MobiDB-lite"/>
    </source>
</evidence>
<feature type="domain" description="Histidine kinase" evidence="8">
    <location>
        <begin position="1340"/>
        <end position="1551"/>
    </location>
</feature>
<dbReference type="PROSITE" id="PS50112">
    <property type="entry name" value="PAS"/>
    <property type="match status" value="6"/>
</dbReference>
<dbReference type="SUPFAM" id="SSF55781">
    <property type="entry name" value="GAF domain-like"/>
    <property type="match status" value="2"/>
</dbReference>
<dbReference type="InterPro" id="IPR001610">
    <property type="entry name" value="PAC"/>
</dbReference>
<evidence type="ECO:0000256" key="4">
    <source>
        <dbReference type="ARBA" id="ARBA00022679"/>
    </source>
</evidence>
<evidence type="ECO:0000256" key="6">
    <source>
        <dbReference type="SAM" id="Coils"/>
    </source>
</evidence>
<dbReference type="SUPFAM" id="SSF47384">
    <property type="entry name" value="Homodimeric domain of signal transducing histidine kinase"/>
    <property type="match status" value="1"/>
</dbReference>
<protein>
    <recommendedName>
        <fullName evidence="2">histidine kinase</fullName>
        <ecNumber evidence="2">2.7.13.3</ecNumber>
    </recommendedName>
</protein>
<evidence type="ECO:0000256" key="3">
    <source>
        <dbReference type="ARBA" id="ARBA00022553"/>
    </source>
</evidence>
<dbReference type="InterPro" id="IPR003018">
    <property type="entry name" value="GAF"/>
</dbReference>
<dbReference type="EMBL" id="CP047423">
    <property type="protein sequence ID" value="QPD04822.1"/>
    <property type="molecule type" value="Genomic_DNA"/>
</dbReference>